<accession>L8WMY0</accession>
<dbReference type="Proteomes" id="UP000011668">
    <property type="component" value="Unassembled WGS sequence"/>
</dbReference>
<dbReference type="EMBL" id="AFRT01001829">
    <property type="protein sequence ID" value="ELU39295.1"/>
    <property type="molecule type" value="Genomic_DNA"/>
</dbReference>
<sequence length="135" mass="15683">MINRPRRTLVSRRVVADKRIFLVTGPNYTVDPKSADFLNVKNRVLYAECWQNPTSFSMNPHPQLTPVYRRGADSAILGADVWQNLEVMRIFRTFGVHRDTLHSILLSILGTHYFMIDQKVSWLRLYIHAPCQCLP</sequence>
<gene>
    <name evidence="1" type="ORF">AG1IA_06681</name>
</gene>
<dbReference type="AlphaFoldDB" id="L8WMY0"/>
<keyword evidence="2" id="KW-1185">Reference proteome</keyword>
<comment type="caution">
    <text evidence="1">The sequence shown here is derived from an EMBL/GenBank/DDBJ whole genome shotgun (WGS) entry which is preliminary data.</text>
</comment>
<proteinExistence type="predicted"/>
<evidence type="ECO:0000313" key="1">
    <source>
        <dbReference type="EMBL" id="ELU39295.1"/>
    </source>
</evidence>
<name>L8WMY0_THACA</name>
<protein>
    <submittedName>
        <fullName evidence="1">Uncharacterized protein</fullName>
    </submittedName>
</protein>
<organism evidence="1 2">
    <name type="scientific">Thanatephorus cucumeris (strain AG1-IA)</name>
    <name type="common">Rice sheath blight fungus</name>
    <name type="synonym">Rhizoctonia solani</name>
    <dbReference type="NCBI Taxonomy" id="983506"/>
    <lineage>
        <taxon>Eukaryota</taxon>
        <taxon>Fungi</taxon>
        <taxon>Dikarya</taxon>
        <taxon>Basidiomycota</taxon>
        <taxon>Agaricomycotina</taxon>
        <taxon>Agaricomycetes</taxon>
        <taxon>Cantharellales</taxon>
        <taxon>Ceratobasidiaceae</taxon>
        <taxon>Rhizoctonia</taxon>
        <taxon>Rhizoctonia solani AG-1</taxon>
    </lineage>
</organism>
<reference evidence="1 2" key="1">
    <citation type="journal article" date="2013" name="Nat. Commun.">
        <title>The evolution and pathogenic mechanisms of the rice sheath blight pathogen.</title>
        <authorList>
            <person name="Zheng A."/>
            <person name="Lin R."/>
            <person name="Xu L."/>
            <person name="Qin P."/>
            <person name="Tang C."/>
            <person name="Ai P."/>
            <person name="Zhang D."/>
            <person name="Liu Y."/>
            <person name="Sun Z."/>
            <person name="Feng H."/>
            <person name="Wang Y."/>
            <person name="Chen Y."/>
            <person name="Liang X."/>
            <person name="Fu R."/>
            <person name="Li Q."/>
            <person name="Zhang J."/>
            <person name="Yu X."/>
            <person name="Xie Z."/>
            <person name="Ding L."/>
            <person name="Guan P."/>
            <person name="Tang J."/>
            <person name="Liang Y."/>
            <person name="Wang S."/>
            <person name="Deng Q."/>
            <person name="Li S."/>
            <person name="Zhu J."/>
            <person name="Wang L."/>
            <person name="Liu H."/>
            <person name="Li P."/>
        </authorList>
    </citation>
    <scope>NUCLEOTIDE SEQUENCE [LARGE SCALE GENOMIC DNA]</scope>
    <source>
        <strain evidence="2">AG-1 IA</strain>
    </source>
</reference>
<dbReference type="HOGENOM" id="CLU_1887179_0_0_1"/>
<evidence type="ECO:0000313" key="2">
    <source>
        <dbReference type="Proteomes" id="UP000011668"/>
    </source>
</evidence>